<dbReference type="SUPFAM" id="SSF50978">
    <property type="entry name" value="WD40 repeat-like"/>
    <property type="match status" value="1"/>
</dbReference>
<dbReference type="InterPro" id="IPR036322">
    <property type="entry name" value="WD40_repeat_dom_sf"/>
</dbReference>
<dbReference type="EMBL" id="HE573027">
    <property type="protein sequence ID" value="CCC54259.1"/>
    <property type="molecule type" value="Genomic_DNA"/>
</dbReference>
<name>G0U9H3_TRYVY</name>
<organism evidence="1">
    <name type="scientific">Trypanosoma vivax (strain Y486)</name>
    <dbReference type="NCBI Taxonomy" id="1055687"/>
    <lineage>
        <taxon>Eukaryota</taxon>
        <taxon>Discoba</taxon>
        <taxon>Euglenozoa</taxon>
        <taxon>Kinetoplastea</taxon>
        <taxon>Metakinetoplastina</taxon>
        <taxon>Trypanosomatida</taxon>
        <taxon>Trypanosomatidae</taxon>
        <taxon>Trypanosoma</taxon>
        <taxon>Duttonella</taxon>
    </lineage>
</organism>
<dbReference type="Gene3D" id="2.130.10.10">
    <property type="entry name" value="YVTN repeat-like/Quinoprotein amine dehydrogenase"/>
    <property type="match status" value="1"/>
</dbReference>
<accession>G0U9H3</accession>
<dbReference type="PANTHER" id="PTHR13211:SF0">
    <property type="entry name" value="TELOMERASE CAJAL BODY PROTEIN 1"/>
    <property type="match status" value="1"/>
</dbReference>
<protein>
    <recommendedName>
        <fullName evidence="2">Guanine nucleotide-binding protein subunit beta-like protein</fullName>
    </recommendedName>
</protein>
<reference evidence="1" key="1">
    <citation type="journal article" date="2012" name="Proc. Natl. Acad. Sci. U.S.A.">
        <title>Antigenic diversity is generated by distinct evolutionary mechanisms in African trypanosome species.</title>
        <authorList>
            <person name="Jackson A.P."/>
            <person name="Berry A."/>
            <person name="Aslett M."/>
            <person name="Allison H.C."/>
            <person name="Burton P."/>
            <person name="Vavrova-Anderson J."/>
            <person name="Brown R."/>
            <person name="Browne H."/>
            <person name="Corton N."/>
            <person name="Hauser H."/>
            <person name="Gamble J."/>
            <person name="Gilderthorp R."/>
            <person name="Marcello L."/>
            <person name="McQuillan J."/>
            <person name="Otto T.D."/>
            <person name="Quail M.A."/>
            <person name="Sanders M.J."/>
            <person name="van Tonder A."/>
            <person name="Ginger M.L."/>
            <person name="Field M.C."/>
            <person name="Barry J.D."/>
            <person name="Hertz-Fowler C."/>
            <person name="Berriman M."/>
        </authorList>
    </citation>
    <scope>NUCLEOTIDE SEQUENCE</scope>
    <source>
        <strain evidence="1">Y486</strain>
    </source>
</reference>
<proteinExistence type="predicted"/>
<dbReference type="InterPro" id="IPR051150">
    <property type="entry name" value="SWT21/TCAB1_mRNA_Telomere"/>
</dbReference>
<evidence type="ECO:0008006" key="2">
    <source>
        <dbReference type="Google" id="ProtNLM"/>
    </source>
</evidence>
<gene>
    <name evidence="1" type="ORF">TVY486_1117430</name>
</gene>
<sequence>MAISYIFADQETTHGQLFRRLAVAPDYSAERGGSILATWNGRAVPMLCVRNSGSADQLPTIDYDRSVPWVELPYPPMDIAWCPFKEGAEDASFLTVSRSNPLQLWDVEDAALRASYCCHNRAGMPAQPHSTLWSTHRPFIAAGYGGSDDDVHVRFYDALYEGYNCQSSYRSPCSKGIVCSMADGPSPQQANLLLAGFMRSGNVDVVDTRYAGPAAVLRGLRSGVAQILTNTAAEYLVYASARLGDRRILCWDIRRSSDVLCSFEREVRTQQLVMFCFVRRAQSGGVDLVSATHDGGVLVFDDISASNGRAKPYRVHADVGPTSALALLDSESGVAAVAIGERRFQMRASCKPTSAHPLPEALQAIKRCRSPLVIPELDASVNAAEEGAIATIALFTVPRQSAVHP</sequence>
<dbReference type="OMA" id="DSRIACW"/>
<dbReference type="InterPro" id="IPR015943">
    <property type="entry name" value="WD40/YVTN_repeat-like_dom_sf"/>
</dbReference>
<evidence type="ECO:0000313" key="1">
    <source>
        <dbReference type="EMBL" id="CCC54259.1"/>
    </source>
</evidence>
<dbReference type="PANTHER" id="PTHR13211">
    <property type="entry name" value="TELOMERASE CAJAL BODY PROTEIN 1"/>
    <property type="match status" value="1"/>
</dbReference>
<dbReference type="VEuPathDB" id="TriTrypDB:TvY486_1117430"/>
<dbReference type="AlphaFoldDB" id="G0U9H3"/>